<evidence type="ECO:0000256" key="3">
    <source>
        <dbReference type="ARBA" id="ARBA00014124"/>
    </source>
</evidence>
<accession>E7RYV3</accession>
<keyword evidence="8" id="KW-0998">Cell outer membrane</keyword>
<reference evidence="15 16" key="1">
    <citation type="submission" date="2010-12" db="EMBL/GenBank/DDBJ databases">
        <authorList>
            <person name="Muzny D."/>
            <person name="Qin X."/>
            <person name="Deng J."/>
            <person name="Jiang H."/>
            <person name="Liu Y."/>
            <person name="Qu J."/>
            <person name="Song X.-Z."/>
            <person name="Zhang L."/>
            <person name="Thornton R."/>
            <person name="Coyle M."/>
            <person name="Francisco L."/>
            <person name="Jackson L."/>
            <person name="Javaid M."/>
            <person name="Korchina V."/>
            <person name="Kovar C."/>
            <person name="Mata R."/>
            <person name="Mathew T."/>
            <person name="Ngo R."/>
            <person name="Nguyen L."/>
            <person name="Nguyen N."/>
            <person name="Okwuonu G."/>
            <person name="Ongeri F."/>
            <person name="Pham C."/>
            <person name="Simmons D."/>
            <person name="Wilczek-Boney K."/>
            <person name="Hale W."/>
            <person name="Jakkamsetti A."/>
            <person name="Pham P."/>
            <person name="Ruth R."/>
            <person name="San Lucas F."/>
            <person name="Warren J."/>
            <person name="Zhang J."/>
            <person name="Zhao Z."/>
            <person name="Zhou C."/>
            <person name="Zhu D."/>
            <person name="Lee S."/>
            <person name="Bess C."/>
            <person name="Blankenburg K."/>
            <person name="Forbes L."/>
            <person name="Fu Q."/>
            <person name="Gubbala S."/>
            <person name="Hirani K."/>
            <person name="Jayaseelan J.C."/>
            <person name="Lara F."/>
            <person name="Munidasa M."/>
            <person name="Palculict T."/>
            <person name="Patil S."/>
            <person name="Pu L.-L."/>
            <person name="Saada N."/>
            <person name="Tang L."/>
            <person name="Weissenberger G."/>
            <person name="Zhu Y."/>
            <person name="Hemphill L."/>
            <person name="Shang Y."/>
            <person name="Youmans B."/>
            <person name="Ayvaz T."/>
            <person name="Ross M."/>
            <person name="Santibanez J."/>
            <person name="Aqrawi P."/>
            <person name="Gross S."/>
            <person name="Joshi V."/>
            <person name="Fowler G."/>
            <person name="Nazareth L."/>
            <person name="Reid J."/>
            <person name="Worley K."/>
            <person name="Petrosino J."/>
            <person name="Highlander S."/>
            <person name="Gibbs R."/>
        </authorList>
    </citation>
    <scope>NUCLEOTIDE SEQUENCE [LARGE SCALE GENOMIC DNA]</scope>
    <source>
        <strain evidence="15 16">ATCC 51599</strain>
    </source>
</reference>
<evidence type="ECO:0000256" key="10">
    <source>
        <dbReference type="ARBA" id="ARBA00024678"/>
    </source>
</evidence>
<dbReference type="Pfam" id="PF00263">
    <property type="entry name" value="Secretin"/>
    <property type="match status" value="1"/>
</dbReference>
<dbReference type="eggNOG" id="COG4796">
    <property type="taxonomic scope" value="Bacteria"/>
</dbReference>
<dbReference type="InterPro" id="IPR021731">
    <property type="entry name" value="AMIN_dom"/>
</dbReference>
<dbReference type="PROSITE" id="PS00875">
    <property type="entry name" value="T2SP_D"/>
    <property type="match status" value="1"/>
</dbReference>
<dbReference type="PANTHER" id="PTHR30604:SF1">
    <property type="entry name" value="DNA UTILIZATION PROTEIN HOFQ"/>
    <property type="match status" value="1"/>
</dbReference>
<dbReference type="PANTHER" id="PTHR30604">
    <property type="entry name" value="PROTEIN TRANSPORT PROTEIN HOFQ"/>
    <property type="match status" value="1"/>
</dbReference>
<evidence type="ECO:0000256" key="1">
    <source>
        <dbReference type="ARBA" id="ARBA00004442"/>
    </source>
</evidence>
<comment type="similarity">
    <text evidence="2">Belongs to the bacterial secretin family. PilQ subfamily.</text>
</comment>
<evidence type="ECO:0000313" key="16">
    <source>
        <dbReference type="Proteomes" id="UP000011021"/>
    </source>
</evidence>
<dbReference type="Gene3D" id="3.30.1370.120">
    <property type="match status" value="1"/>
</dbReference>
<proteinExistence type="inferred from homology"/>
<evidence type="ECO:0000256" key="2">
    <source>
        <dbReference type="ARBA" id="ARBA00006304"/>
    </source>
</evidence>
<evidence type="ECO:0000256" key="8">
    <source>
        <dbReference type="ARBA" id="ARBA00023237"/>
    </source>
</evidence>
<dbReference type="Proteomes" id="UP000011021">
    <property type="component" value="Unassembled WGS sequence"/>
</dbReference>
<evidence type="ECO:0000256" key="6">
    <source>
        <dbReference type="ARBA" id="ARBA00022927"/>
    </source>
</evidence>
<dbReference type="RefSeq" id="WP_005674221.1">
    <property type="nucleotide sequence ID" value="NZ_CP146288.1"/>
</dbReference>
<dbReference type="AlphaFoldDB" id="E7RYV3"/>
<dbReference type="InterPro" id="IPR004846">
    <property type="entry name" value="T2SS/T3SS_dom"/>
</dbReference>
<keyword evidence="6" id="KW-0653">Protein transport</keyword>
<dbReference type="InterPro" id="IPR005644">
    <property type="entry name" value="NolW-like"/>
</dbReference>
<evidence type="ECO:0000256" key="11">
    <source>
        <dbReference type="ARBA" id="ARBA00025897"/>
    </source>
</evidence>
<comment type="caution">
    <text evidence="15">The sequence shown here is derived from an EMBL/GenBank/DDBJ whole genome shotgun (WGS) entry which is preliminary data.</text>
</comment>
<keyword evidence="16" id="KW-1185">Reference proteome</keyword>
<dbReference type="InterPro" id="IPR038591">
    <property type="entry name" value="NolW-like_sf"/>
</dbReference>
<gene>
    <name evidence="15" type="primary">pilQ</name>
    <name evidence="15" type="ORF">HMPREF0551_1867</name>
</gene>
<dbReference type="PRINTS" id="PR00811">
    <property type="entry name" value="BCTERIALGSPD"/>
</dbReference>
<dbReference type="Pfam" id="PF11741">
    <property type="entry name" value="AMIN"/>
    <property type="match status" value="2"/>
</dbReference>
<comment type="subcellular location">
    <subcellularLocation>
        <location evidence="1 12">Cell outer membrane</location>
    </subcellularLocation>
</comment>
<dbReference type="NCBIfam" id="TIGR02515">
    <property type="entry name" value="IV_pilus_PilQ"/>
    <property type="match status" value="1"/>
</dbReference>
<keyword evidence="5 13" id="KW-0732">Signal</keyword>
<evidence type="ECO:0000313" key="15">
    <source>
        <dbReference type="EMBL" id="EFV94427.1"/>
    </source>
</evidence>
<dbReference type="Pfam" id="PF03958">
    <property type="entry name" value="Secretin_N"/>
    <property type="match status" value="1"/>
</dbReference>
<feature type="domain" description="Secretin/TonB short N-terminal" evidence="14">
    <location>
        <begin position="308"/>
        <end position="356"/>
    </location>
</feature>
<dbReference type="InterPro" id="IPR051808">
    <property type="entry name" value="Type_IV_pilus_biogenesis"/>
</dbReference>
<dbReference type="InterPro" id="IPR011662">
    <property type="entry name" value="Secretin/TonB_short_N"/>
</dbReference>
<protein>
    <recommendedName>
        <fullName evidence="3">Type IV pilus biogenesis and competence protein PilQ</fullName>
    </recommendedName>
</protein>
<feature type="chain" id="PRO_5003224140" description="Type IV pilus biogenesis and competence protein PilQ" evidence="13">
    <location>
        <begin position="26"/>
        <end position="747"/>
    </location>
</feature>
<evidence type="ECO:0000259" key="14">
    <source>
        <dbReference type="SMART" id="SM00965"/>
    </source>
</evidence>
<dbReference type="HOGENOM" id="CLU_006756_0_2_4"/>
<feature type="signal peptide" evidence="13">
    <location>
        <begin position="1"/>
        <end position="25"/>
    </location>
</feature>
<dbReference type="STRING" id="887898.HMPREF0551_1867"/>
<dbReference type="Gene3D" id="2.60.40.3470">
    <property type="match status" value="1"/>
</dbReference>
<dbReference type="InterPro" id="IPR004845">
    <property type="entry name" value="T2SS_GspD_CS"/>
</dbReference>
<evidence type="ECO:0000256" key="12">
    <source>
        <dbReference type="RuleBase" id="RU004004"/>
    </source>
</evidence>
<keyword evidence="4 12" id="KW-0813">Transport</keyword>
<name>E7RYV3_9BURK</name>
<evidence type="ECO:0000256" key="4">
    <source>
        <dbReference type="ARBA" id="ARBA00022448"/>
    </source>
</evidence>
<dbReference type="EMBL" id="AEQP01000020">
    <property type="protein sequence ID" value="EFV94427.1"/>
    <property type="molecule type" value="Genomic_DNA"/>
</dbReference>
<dbReference type="Gene3D" id="3.30.1370.130">
    <property type="match status" value="1"/>
</dbReference>
<keyword evidence="7" id="KW-0472">Membrane</keyword>
<comment type="function">
    <text evidence="10">Required for type IV pilus biogenesis and competence. Could function as a pore for exit of the pilus but also as a channel for entry of heme and antimicrobial agents and uptake of transforming DNA.</text>
</comment>
<dbReference type="InterPro" id="IPR013355">
    <property type="entry name" value="Pilus_4_PilQ"/>
</dbReference>
<dbReference type="InterPro" id="IPR001775">
    <property type="entry name" value="GspD/PilQ"/>
</dbReference>
<dbReference type="Pfam" id="PF07660">
    <property type="entry name" value="STN"/>
    <property type="match status" value="1"/>
</dbReference>
<organism evidence="15 16">
    <name type="scientific">Lautropia mirabilis ATCC 51599</name>
    <dbReference type="NCBI Taxonomy" id="887898"/>
    <lineage>
        <taxon>Bacteria</taxon>
        <taxon>Pseudomonadati</taxon>
        <taxon>Pseudomonadota</taxon>
        <taxon>Betaproteobacteria</taxon>
        <taxon>Burkholderiales</taxon>
        <taxon>Burkholderiaceae</taxon>
        <taxon>Lautropia</taxon>
    </lineage>
</organism>
<dbReference type="SMART" id="SM00965">
    <property type="entry name" value="STN"/>
    <property type="match status" value="1"/>
</dbReference>
<comment type="subunit">
    <text evidence="11">Homododecamer. Tetramer of trimer.</text>
</comment>
<dbReference type="GO" id="GO:0009306">
    <property type="term" value="P:protein secretion"/>
    <property type="evidence" value="ECO:0007669"/>
    <property type="project" value="InterPro"/>
</dbReference>
<evidence type="ECO:0000256" key="9">
    <source>
        <dbReference type="ARBA" id="ARBA00023287"/>
    </source>
</evidence>
<evidence type="ECO:0000256" key="5">
    <source>
        <dbReference type="ARBA" id="ARBA00022729"/>
    </source>
</evidence>
<evidence type="ECO:0000256" key="7">
    <source>
        <dbReference type="ARBA" id="ARBA00023136"/>
    </source>
</evidence>
<evidence type="ECO:0000256" key="13">
    <source>
        <dbReference type="SAM" id="SignalP"/>
    </source>
</evidence>
<keyword evidence="9" id="KW-0178">Competence</keyword>
<dbReference type="Gene3D" id="2.60.40.3500">
    <property type="match status" value="1"/>
</dbReference>
<dbReference type="GO" id="GO:0030420">
    <property type="term" value="P:establishment of competence for transformation"/>
    <property type="evidence" value="ECO:0007669"/>
    <property type="project" value="UniProtKB-KW"/>
</dbReference>
<dbReference type="GO" id="GO:0009279">
    <property type="term" value="C:cell outer membrane"/>
    <property type="evidence" value="ECO:0007669"/>
    <property type="project" value="UniProtKB-SubCell"/>
</dbReference>
<sequence length="747" mass="81330">MRFLQTSIAAALVGFGTVAASPAWAVSNSIESIIGAQQGSTTQVRIRMGMPLTEVPASFSLANPHRLALDFKDTDNRIGRSLVELTGGDVKSVNVVQGGERARVVLNMTRPMRFKSEIEGNDLILSLDRQESVEATPAARGSQLPMVAQASKADARGAVGHAHSLKDIDFRRGKDGEGRVVVNLSDDGAGVDVRQQGKSLIVEFQGTRLPDNLRRQLDVADFGTPVKTIRSVQQNGNARLIIEPQGLWEHSAYQSDSQFVVEVKPVKEDPNRLTQGSRPGYRGERLSLNFQNVDVRALLQVIADFTNLNIVTSDTVQGKLTLRLKDVPWDQALDIIMQSRGLDMRKNGNVVMIAPREELATKEKLALESKQQISEIEPLRTETFTLNYQTAEKLREMLTDEKQSVLSKRGSALADIRSNKLFVMDTPSRLDEVRQMIAQIDIPVRQVLIEARIVEADDRFSRNLGTKLGYYDRRSTIYRTAARTNPVTGETEAVNVPVHGPGSSLGNRIGYGTISGNLSGAADLSSQLGGENGTGEVLGLGKATALDNTNFFSFPAGGINGTNPASLAISLFGSSLSRFINLELSALEADQRGKVVSSPRVLTSSQRPAVIEQGTELPYQSATSSGATSVSFRKANLRLEVTPQITPEGNVILDVDVSRDAVGQLTNAGYAIDTRHVKTQVLVEDGGTVVIGGIYEQFERNRTDKVPLLGDIPVLGYLFRSTTRTNDRTELLVFLTPRIVTDTLAQR</sequence>